<proteinExistence type="predicted"/>
<dbReference type="EMBL" id="CP121671">
    <property type="protein sequence ID" value="WFT77086.1"/>
    <property type="molecule type" value="Genomic_DNA"/>
</dbReference>
<reference evidence="1 2" key="1">
    <citation type="submission" date="2023-04" db="EMBL/GenBank/DDBJ databases">
        <title>Genome sequence of Halobacillus naozhouensis KACC 21980.</title>
        <authorList>
            <person name="Kim S."/>
            <person name="Heo J."/>
            <person name="Kwon S.-W."/>
        </authorList>
    </citation>
    <scope>NUCLEOTIDE SEQUENCE [LARGE SCALE GENOMIC DNA]</scope>
    <source>
        <strain evidence="1 2">KCTC 13234</strain>
    </source>
</reference>
<dbReference type="Proteomes" id="UP001221597">
    <property type="component" value="Chromosome"/>
</dbReference>
<gene>
    <name evidence="1" type="ORF">P9989_06775</name>
</gene>
<protein>
    <submittedName>
        <fullName evidence="1">Uncharacterized protein</fullName>
    </submittedName>
</protein>
<keyword evidence="2" id="KW-1185">Reference proteome</keyword>
<evidence type="ECO:0000313" key="1">
    <source>
        <dbReference type="EMBL" id="WFT77086.1"/>
    </source>
</evidence>
<sequence length="40" mass="4824">MIWFRLIMIAMFSLTAISLFTYQGTEIFHAFVDYFNRDRG</sequence>
<name>A0ABY8J4U4_9BACI</name>
<accession>A0ABY8J4U4</accession>
<organism evidence="1 2">
    <name type="scientific">Halobacillus naozhouensis</name>
    <dbReference type="NCBI Taxonomy" id="554880"/>
    <lineage>
        <taxon>Bacteria</taxon>
        <taxon>Bacillati</taxon>
        <taxon>Bacillota</taxon>
        <taxon>Bacilli</taxon>
        <taxon>Bacillales</taxon>
        <taxon>Bacillaceae</taxon>
        <taxon>Halobacillus</taxon>
    </lineage>
</organism>
<dbReference type="RefSeq" id="WP_283079022.1">
    <property type="nucleotide sequence ID" value="NZ_CP121671.1"/>
</dbReference>
<evidence type="ECO:0000313" key="2">
    <source>
        <dbReference type="Proteomes" id="UP001221597"/>
    </source>
</evidence>